<keyword evidence="5" id="KW-1185">Reference proteome</keyword>
<feature type="region of interest" description="Disordered" evidence="3">
    <location>
        <begin position="16"/>
        <end position="60"/>
    </location>
</feature>
<reference evidence="4 5" key="1">
    <citation type="submission" date="2024-04" db="EMBL/GenBank/DDBJ databases">
        <authorList>
            <consortium name="Genoscope - CEA"/>
            <person name="William W."/>
        </authorList>
    </citation>
    <scope>NUCLEOTIDE SEQUENCE [LARGE SCALE GENOMIC DNA]</scope>
</reference>
<feature type="compositionally biased region" description="Basic and acidic residues" evidence="3">
    <location>
        <begin position="343"/>
        <end position="377"/>
    </location>
</feature>
<dbReference type="Pfam" id="PF10309">
    <property type="entry name" value="NCBP3"/>
    <property type="match status" value="1"/>
</dbReference>
<dbReference type="PANTHER" id="PTHR16291">
    <property type="entry name" value="NUCLEAR CAP-BINDING PROTEIN SUBUNIT 3"/>
    <property type="match status" value="1"/>
</dbReference>
<feature type="compositionally biased region" description="Low complexity" evidence="3">
    <location>
        <begin position="435"/>
        <end position="487"/>
    </location>
</feature>
<gene>
    <name evidence="4" type="ORF">GSLYS_00010690001</name>
</gene>
<dbReference type="GO" id="GO:0000340">
    <property type="term" value="F:RNA 7-methylguanosine cap binding"/>
    <property type="evidence" value="ECO:0007669"/>
    <property type="project" value="InterPro"/>
</dbReference>
<name>A0AAV2HRP7_LYMST</name>
<feature type="compositionally biased region" description="Basic and acidic residues" evidence="3">
    <location>
        <begin position="820"/>
        <end position="829"/>
    </location>
</feature>
<feature type="compositionally biased region" description="Basic and acidic residues" evidence="3">
    <location>
        <begin position="402"/>
        <end position="434"/>
    </location>
</feature>
<feature type="region of interest" description="Disordered" evidence="3">
    <location>
        <begin position="799"/>
        <end position="869"/>
    </location>
</feature>
<dbReference type="GO" id="GO:0005634">
    <property type="term" value="C:nucleus"/>
    <property type="evidence" value="ECO:0007669"/>
    <property type="project" value="TreeGrafter"/>
</dbReference>
<proteinExistence type="inferred from homology"/>
<organism evidence="4 5">
    <name type="scientific">Lymnaea stagnalis</name>
    <name type="common">Great pond snail</name>
    <name type="synonym">Helix stagnalis</name>
    <dbReference type="NCBI Taxonomy" id="6523"/>
    <lineage>
        <taxon>Eukaryota</taxon>
        <taxon>Metazoa</taxon>
        <taxon>Spiralia</taxon>
        <taxon>Lophotrochozoa</taxon>
        <taxon>Mollusca</taxon>
        <taxon>Gastropoda</taxon>
        <taxon>Heterobranchia</taxon>
        <taxon>Euthyneura</taxon>
        <taxon>Panpulmonata</taxon>
        <taxon>Hygrophila</taxon>
        <taxon>Lymnaeoidea</taxon>
        <taxon>Lymnaeidae</taxon>
        <taxon>Lymnaea</taxon>
    </lineage>
</organism>
<dbReference type="AlphaFoldDB" id="A0AAV2HRP7"/>
<dbReference type="InterPro" id="IPR019416">
    <property type="entry name" value="NCBP3"/>
</dbReference>
<feature type="compositionally biased region" description="Acidic residues" evidence="3">
    <location>
        <begin position="643"/>
        <end position="658"/>
    </location>
</feature>
<dbReference type="GO" id="GO:0003729">
    <property type="term" value="F:mRNA binding"/>
    <property type="evidence" value="ECO:0007669"/>
    <property type="project" value="InterPro"/>
</dbReference>
<evidence type="ECO:0000256" key="2">
    <source>
        <dbReference type="ARBA" id="ARBA00019876"/>
    </source>
</evidence>
<dbReference type="EMBL" id="CAXITT010000239">
    <property type="protein sequence ID" value="CAL1536777.1"/>
    <property type="molecule type" value="Genomic_DNA"/>
</dbReference>
<comment type="caution">
    <text evidence="4">The sequence shown here is derived from an EMBL/GenBank/DDBJ whole genome shotgun (WGS) entry which is preliminary data.</text>
</comment>
<evidence type="ECO:0000256" key="3">
    <source>
        <dbReference type="SAM" id="MobiDB-lite"/>
    </source>
</evidence>
<feature type="region of interest" description="Disordered" evidence="3">
    <location>
        <begin position="331"/>
        <end position="535"/>
    </location>
</feature>
<accession>A0AAV2HRP7</accession>
<protein>
    <recommendedName>
        <fullName evidence="2">Nuclear cap-binding protein subunit 3</fullName>
    </recommendedName>
</protein>
<dbReference type="Proteomes" id="UP001497497">
    <property type="component" value="Unassembled WGS sequence"/>
</dbReference>
<feature type="region of interest" description="Disordered" evidence="3">
    <location>
        <begin position="589"/>
        <end position="665"/>
    </location>
</feature>
<evidence type="ECO:0000256" key="1">
    <source>
        <dbReference type="ARBA" id="ARBA00006069"/>
    </source>
</evidence>
<evidence type="ECO:0000313" key="5">
    <source>
        <dbReference type="Proteomes" id="UP001497497"/>
    </source>
</evidence>
<comment type="similarity">
    <text evidence="1">Belongs to the NCBP3 family.</text>
</comment>
<dbReference type="PANTHER" id="PTHR16291:SF0">
    <property type="entry name" value="NUCLEAR CAP-BINDING PROTEIN SUBUNIT 3"/>
    <property type="match status" value="1"/>
</dbReference>
<evidence type="ECO:0000313" key="4">
    <source>
        <dbReference type="EMBL" id="CAL1536777.1"/>
    </source>
</evidence>
<sequence>MATRKKLPNLKICVDNTESTDESDVEIQGSDSSSADDNHRFGIGGGKKRSGSEDGEVDEEDVLSIASNGPTERRFLSRTAVRNKKESTYGPKFYENKSGNFVTGVDVTFEEASENWKKRAMKFGTLSTPKQPITDIDIKNLYKSLGMNIERLDEDPRGWRMEAILLRGTDNMSTTDVFDYFSEYAPKGVEWIDDFSCNVVWLDKLTPARALIKLSSSNDEMKTAEKVVDDLMGDKTVEEVGTINADVKDNGKSLEPVPIEVEETAVTENNVPAESITKEPVLNIHEEELMELDYDDNLDLTGDDPIDQALSTWSNFTQNKKQRAERASVTALRKSVDSNETLSAKERLSGKISEKEVDDSSKDDGAKHNFKDKDSKTVHKSLPVDNKKLDKVLESSSLNHKATADSKTHSNYKKEGLKGEKKIKERETPKKMETDGGSESDSSSSSSSSGSSSSGSSNSGSSSGSDSDFGSGSSASSSSSSSSSASSTHSKQKKKKTRSERDQVRAIKKTVKKPEAPPVPPPSREKSEIPWPPGWWRLGQPHPKAEYLFMRYAMKADKKVPGAEKRSKYYQKYGNPNFGGIRGLISNSRKRRLRHSDREEAAEVYSDVPDMFKGDEEEEPITVQSRLSGRLGTRGKANRKSADEEDFEEGEVEEDEEQPVLKEGKDLRDVLNKKVVAVSSVAGQPDDAHQDTDDEMDYGAELERLMGDNPPPIKKRFMRMHADDEEEKIERARRLARIQKETKKWPKHDLDAYQEDEVEEVVEEEKYAPVKKEWVDYDNVEDDDPFNLFGTAKVEAAPPHYALSDNENDDISHKQRHRSHTDNRRDKTLQQRIGSGFDKSRSQRTEAPMGGVDLRAKLEGRRRAGNRNW</sequence>